<proteinExistence type="predicted"/>
<dbReference type="OrthoDB" id="6872885at2"/>
<sequence length="203" mass="22062">MSHTDLSCPVCGTGLSIAHLLVDADDRAAVVRLLALSTPVGAAVGRYISLFTPPKTSLTLRKQVRIVLQLLPDLERRAITHRGRDWQVPLKVWEAGIDQMLAARDAGKLDLPMKGHAYLYSILMSMADKTEAVAEAQSEAQRRTPAATYQVRGQTMPMGQALDQVFGGVDPELARRKAEASQAAPVPAEARALLQNLKQSMKP</sequence>
<dbReference type="AlphaFoldDB" id="A0A1T1APA1"/>
<organism evidence="1 2">
    <name type="scientific">Rhodoferax fermentans</name>
    <dbReference type="NCBI Taxonomy" id="28066"/>
    <lineage>
        <taxon>Bacteria</taxon>
        <taxon>Pseudomonadati</taxon>
        <taxon>Pseudomonadota</taxon>
        <taxon>Betaproteobacteria</taxon>
        <taxon>Burkholderiales</taxon>
        <taxon>Comamonadaceae</taxon>
        <taxon>Rhodoferax</taxon>
    </lineage>
</organism>
<gene>
    <name evidence="1" type="ORF">RF819_03175</name>
</gene>
<evidence type="ECO:0000313" key="2">
    <source>
        <dbReference type="Proteomes" id="UP000190750"/>
    </source>
</evidence>
<keyword evidence="2" id="KW-1185">Reference proteome</keyword>
<dbReference type="Proteomes" id="UP000190750">
    <property type="component" value="Unassembled WGS sequence"/>
</dbReference>
<dbReference type="RefSeq" id="WP_078363624.1">
    <property type="nucleotide sequence ID" value="NZ_MTJN01000002.1"/>
</dbReference>
<dbReference type="EMBL" id="MTJN01000002">
    <property type="protein sequence ID" value="OOV05845.1"/>
    <property type="molecule type" value="Genomic_DNA"/>
</dbReference>
<comment type="caution">
    <text evidence="1">The sequence shown here is derived from an EMBL/GenBank/DDBJ whole genome shotgun (WGS) entry which is preliminary data.</text>
</comment>
<protein>
    <submittedName>
        <fullName evidence="1">Uncharacterized protein</fullName>
    </submittedName>
</protein>
<reference evidence="1 2" key="1">
    <citation type="submission" date="2017-01" db="EMBL/GenBank/DDBJ databases">
        <title>Genome sequencing of Rhodoferax fermentans JCM 7819.</title>
        <authorList>
            <person name="Kim Y.J."/>
            <person name="Farh M.E.-A."/>
            <person name="Yang D.-C."/>
        </authorList>
    </citation>
    <scope>NUCLEOTIDE SEQUENCE [LARGE SCALE GENOMIC DNA]</scope>
    <source>
        <strain evidence="1 2">JCM 7819</strain>
    </source>
</reference>
<accession>A0A1T1APA1</accession>
<evidence type="ECO:0000313" key="1">
    <source>
        <dbReference type="EMBL" id="OOV05845.1"/>
    </source>
</evidence>
<name>A0A1T1APA1_RHOFE</name>
<dbReference type="STRING" id="28066.RF819_03175"/>